<proteinExistence type="inferred from homology"/>
<dbReference type="Gene3D" id="1.20.120.580">
    <property type="entry name" value="bsu32300-like"/>
    <property type="match status" value="1"/>
</dbReference>
<dbReference type="PANTHER" id="PTHR33397:SF3">
    <property type="entry name" value="MRNA NUCLEASE HEPT"/>
    <property type="match status" value="1"/>
</dbReference>
<evidence type="ECO:0000256" key="2">
    <source>
        <dbReference type="ARBA" id="ARBA00022722"/>
    </source>
</evidence>
<dbReference type="Pfam" id="PF01934">
    <property type="entry name" value="HepT-like"/>
    <property type="match status" value="1"/>
</dbReference>
<keyword evidence="2" id="KW-0540">Nuclease</keyword>
<reference evidence="5 6" key="1">
    <citation type="journal article" date="2022" name="Front. Microbiol.">
        <title>High genomic differentiation and limited gene flow indicate recent cryptic speciation within the genus Laspinema (cyanobacteria).</title>
        <authorList>
            <person name="Stanojkovic A."/>
            <person name="Skoupy S."/>
            <person name="Skaloud P."/>
            <person name="Dvorak P."/>
        </authorList>
    </citation>
    <scope>NUCLEOTIDE SEQUENCE [LARGE SCALE GENOMIC DNA]</scope>
    <source>
        <strain evidence="5 6">D3b</strain>
    </source>
</reference>
<dbReference type="InterPro" id="IPR008201">
    <property type="entry name" value="HepT-like"/>
</dbReference>
<organism evidence="5 6">
    <name type="scientific">Laspinema olomoucense D3b</name>
    <dbReference type="NCBI Taxonomy" id="2953688"/>
    <lineage>
        <taxon>Bacteria</taxon>
        <taxon>Bacillati</taxon>
        <taxon>Cyanobacteriota</taxon>
        <taxon>Cyanophyceae</taxon>
        <taxon>Oscillatoriophycideae</taxon>
        <taxon>Oscillatoriales</taxon>
        <taxon>Laspinemataceae</taxon>
        <taxon>Laspinema</taxon>
        <taxon>Laspinema olomoucense</taxon>
    </lineage>
</organism>
<evidence type="ECO:0000313" key="5">
    <source>
        <dbReference type="EMBL" id="MCT7978253.1"/>
    </source>
</evidence>
<dbReference type="InterPro" id="IPR037038">
    <property type="entry name" value="HepT-like_sf"/>
</dbReference>
<name>A0ABT2N6C5_9CYAN</name>
<protein>
    <submittedName>
        <fullName evidence="5">DUF86 domain-containing protein</fullName>
    </submittedName>
</protein>
<comment type="similarity">
    <text evidence="4">Belongs to the HepT RNase toxin family.</text>
</comment>
<dbReference type="InterPro" id="IPR052379">
    <property type="entry name" value="Type_VII_TA_RNase"/>
</dbReference>
<evidence type="ECO:0000256" key="4">
    <source>
        <dbReference type="ARBA" id="ARBA00024207"/>
    </source>
</evidence>
<evidence type="ECO:0000313" key="6">
    <source>
        <dbReference type="Proteomes" id="UP001525961"/>
    </source>
</evidence>
<keyword evidence="6" id="KW-1185">Reference proteome</keyword>
<dbReference type="EMBL" id="JAMXFA010000012">
    <property type="protein sequence ID" value="MCT7978253.1"/>
    <property type="molecule type" value="Genomic_DNA"/>
</dbReference>
<accession>A0ABT2N6C5</accession>
<keyword evidence="3" id="KW-0378">Hydrolase</keyword>
<keyword evidence="1" id="KW-1277">Toxin-antitoxin system</keyword>
<sequence length="151" mass="17170">MSSIEPVVVSSRIRLISEYLEILRDFKSMELSEYLANVRHQLLAERILEILIQAAIDINRHILKSGQSPDSLKNEETFLQMGNSGVISVKLAENLARSGGFRNVLAHHYLKIDSRLVFRSIQDTLEFYPLYVQEIVTYLESLEESIGDSSG</sequence>
<gene>
    <name evidence="5" type="ORF">NG792_11090</name>
</gene>
<comment type="caution">
    <text evidence="5">The sequence shown here is derived from an EMBL/GenBank/DDBJ whole genome shotgun (WGS) entry which is preliminary data.</text>
</comment>
<dbReference type="NCBIfam" id="NF047751">
    <property type="entry name" value="HepT_toxin"/>
    <property type="match status" value="1"/>
</dbReference>
<dbReference type="Proteomes" id="UP001525961">
    <property type="component" value="Unassembled WGS sequence"/>
</dbReference>
<evidence type="ECO:0000256" key="3">
    <source>
        <dbReference type="ARBA" id="ARBA00022801"/>
    </source>
</evidence>
<dbReference type="RefSeq" id="WP_261235492.1">
    <property type="nucleotide sequence ID" value="NZ_JAMXFA010000012.1"/>
</dbReference>
<evidence type="ECO:0000256" key="1">
    <source>
        <dbReference type="ARBA" id="ARBA00022649"/>
    </source>
</evidence>
<dbReference type="PANTHER" id="PTHR33397">
    <property type="entry name" value="UPF0331 PROTEIN YUTE"/>
    <property type="match status" value="1"/>
</dbReference>